<comment type="caution">
    <text evidence="9">The sequence shown here is derived from an EMBL/GenBank/DDBJ whole genome shotgun (WGS) entry which is preliminary data.</text>
</comment>
<evidence type="ECO:0000256" key="7">
    <source>
        <dbReference type="PROSITE-ProRule" id="PRU00473"/>
    </source>
</evidence>
<dbReference type="InterPro" id="IPR025713">
    <property type="entry name" value="MotB-like_N_dom"/>
</dbReference>
<dbReference type="CDD" id="cd07185">
    <property type="entry name" value="OmpA_C-like"/>
    <property type="match status" value="1"/>
</dbReference>
<dbReference type="EMBL" id="BHYK01000003">
    <property type="protein sequence ID" value="GCD08966.1"/>
    <property type="molecule type" value="Genomic_DNA"/>
</dbReference>
<dbReference type="PROSITE" id="PS51123">
    <property type="entry name" value="OMPA_2"/>
    <property type="match status" value="1"/>
</dbReference>
<keyword evidence="4" id="KW-0812">Transmembrane</keyword>
<dbReference type="PANTHER" id="PTHR30329:SF21">
    <property type="entry name" value="LIPOPROTEIN YIAD-RELATED"/>
    <property type="match status" value="1"/>
</dbReference>
<dbReference type="GeneID" id="77242354"/>
<evidence type="ECO:0000256" key="2">
    <source>
        <dbReference type="ARBA" id="ARBA00008914"/>
    </source>
</evidence>
<comment type="subcellular location">
    <subcellularLocation>
        <location evidence="1">Cell membrane</location>
        <topology evidence="1">Single-pass membrane protein</topology>
    </subcellularLocation>
</comment>
<evidence type="ECO:0000256" key="6">
    <source>
        <dbReference type="ARBA" id="ARBA00023136"/>
    </source>
</evidence>
<dbReference type="Gene3D" id="3.30.1330.60">
    <property type="entry name" value="OmpA-like domain"/>
    <property type="match status" value="1"/>
</dbReference>
<evidence type="ECO:0000256" key="1">
    <source>
        <dbReference type="ARBA" id="ARBA00004162"/>
    </source>
</evidence>
<evidence type="ECO:0000256" key="4">
    <source>
        <dbReference type="ARBA" id="ARBA00022692"/>
    </source>
</evidence>
<proteinExistence type="inferred from homology"/>
<dbReference type="PANTHER" id="PTHR30329">
    <property type="entry name" value="STATOR ELEMENT OF FLAGELLAR MOTOR COMPLEX"/>
    <property type="match status" value="1"/>
</dbReference>
<dbReference type="InterPro" id="IPR006665">
    <property type="entry name" value="OmpA-like"/>
</dbReference>
<keyword evidence="6 7" id="KW-0472">Membrane</keyword>
<keyword evidence="10" id="KW-1185">Reference proteome</keyword>
<keyword evidence="3" id="KW-1003">Cell membrane</keyword>
<sequence length="244" mass="27123">MSRKKNGGDEMRTDAWLATFADTMTLLLTFFVLLYSFSTVDAAKFKQIASSLQSVLTGETGTSILEFNVKNGEVPLVGEPMPTTTPSKDTQDIYEKVQSFIKKQKLEGTVVIKSDSRGVIIQLKANILFQSGKAEIIDNSKPVLNSINGLISTLPNDIVIEGHTDSLPISNFEYKNNWQLSSARALNVLEYFVTVKKQPYPARFKSIACAEYQPIVPNINETNRALNRRVNILIVASEKEATKK</sequence>
<dbReference type="Pfam" id="PF00691">
    <property type="entry name" value="OmpA"/>
    <property type="match status" value="1"/>
</dbReference>
<dbReference type="RefSeq" id="WP_124997952.1">
    <property type="nucleotide sequence ID" value="NZ_BHYK01000003.1"/>
</dbReference>
<evidence type="ECO:0000256" key="5">
    <source>
        <dbReference type="ARBA" id="ARBA00022989"/>
    </source>
</evidence>
<dbReference type="GO" id="GO:0005886">
    <property type="term" value="C:plasma membrane"/>
    <property type="evidence" value="ECO:0007669"/>
    <property type="project" value="UniProtKB-SubCell"/>
</dbReference>
<gene>
    <name evidence="9" type="primary">motB_1</name>
    <name evidence="9" type="ORF">Ctaglu_05890</name>
</gene>
<comment type="similarity">
    <text evidence="2">Belongs to the MotB family.</text>
</comment>
<organism evidence="9 10">
    <name type="scientific">Clostridium tagluense</name>
    <dbReference type="NCBI Taxonomy" id="360422"/>
    <lineage>
        <taxon>Bacteria</taxon>
        <taxon>Bacillati</taxon>
        <taxon>Bacillota</taxon>
        <taxon>Clostridia</taxon>
        <taxon>Eubacteriales</taxon>
        <taxon>Clostridiaceae</taxon>
        <taxon>Clostridium</taxon>
    </lineage>
</organism>
<dbReference type="SUPFAM" id="SSF103088">
    <property type="entry name" value="OmpA-like"/>
    <property type="match status" value="1"/>
</dbReference>
<reference evidence="9 10" key="1">
    <citation type="submission" date="2018-11" db="EMBL/GenBank/DDBJ databases">
        <title>Genome sequencing and assembly of Clostridium tagluense strain A121.</title>
        <authorList>
            <person name="Murakami T."/>
            <person name="Segawa T."/>
            <person name="Shcherbakova V.A."/>
            <person name="Mori H."/>
            <person name="Yoshimura Y."/>
        </authorList>
    </citation>
    <scope>NUCLEOTIDE SEQUENCE [LARGE SCALE GENOMIC DNA]</scope>
    <source>
        <strain evidence="9 10">A121</strain>
    </source>
</reference>
<dbReference type="Pfam" id="PF13677">
    <property type="entry name" value="MotB_plug"/>
    <property type="match status" value="1"/>
</dbReference>
<evidence type="ECO:0000259" key="8">
    <source>
        <dbReference type="PROSITE" id="PS51123"/>
    </source>
</evidence>
<dbReference type="Proteomes" id="UP000287872">
    <property type="component" value="Unassembled WGS sequence"/>
</dbReference>
<evidence type="ECO:0000313" key="10">
    <source>
        <dbReference type="Proteomes" id="UP000287872"/>
    </source>
</evidence>
<accession>A0A401UHI9</accession>
<dbReference type="InterPro" id="IPR050330">
    <property type="entry name" value="Bact_OuterMem_StrucFunc"/>
</dbReference>
<dbReference type="InterPro" id="IPR036737">
    <property type="entry name" value="OmpA-like_sf"/>
</dbReference>
<evidence type="ECO:0000313" key="9">
    <source>
        <dbReference type="EMBL" id="GCD08966.1"/>
    </source>
</evidence>
<keyword evidence="5" id="KW-1133">Transmembrane helix</keyword>
<dbReference type="AlphaFoldDB" id="A0A401UHI9"/>
<feature type="domain" description="OmpA-like" evidence="8">
    <location>
        <begin position="116"/>
        <end position="238"/>
    </location>
</feature>
<protein>
    <submittedName>
        <fullName evidence="9">Chemotaxis protein MotB</fullName>
    </submittedName>
</protein>
<evidence type="ECO:0000256" key="3">
    <source>
        <dbReference type="ARBA" id="ARBA00022475"/>
    </source>
</evidence>
<name>A0A401UHI9_9CLOT</name>
<dbReference type="OrthoDB" id="9815217at2"/>